<accession>A0A5E7BXG9</accession>
<evidence type="ECO:0000313" key="1">
    <source>
        <dbReference type="EMBL" id="VVN89081.1"/>
    </source>
</evidence>
<sequence>MPTNEQYEDFISHLPVTASDRTLMALKGHLLVEQALRKFIESRVPQPSRIKDKQIQFAVLVDFASCLAKDGEIDWIWGALKTLNQFRNTLAHKLSPQKTEEIENKFITHVKNHDGELSVFIGRSKLKYGEFPLAVFQVYDILLSAAHMHDTEKTLTKACVRTNFTPPEGYTDDRVRVAITKAFLAVEGGYSSGVLHGPRPKNKWPKLK</sequence>
<protein>
    <submittedName>
        <fullName evidence="1">Uncharacterized protein</fullName>
    </submittedName>
</protein>
<dbReference type="Proteomes" id="UP000381093">
    <property type="component" value="Unassembled WGS sequence"/>
</dbReference>
<dbReference type="AlphaFoldDB" id="A0A5E7BXG9"/>
<gene>
    <name evidence="1" type="ORF">PS710_01732</name>
</gene>
<name>A0A5E7BXG9_PSEFL</name>
<proteinExistence type="predicted"/>
<organism evidence="1 2">
    <name type="scientific">Pseudomonas fluorescens</name>
    <dbReference type="NCBI Taxonomy" id="294"/>
    <lineage>
        <taxon>Bacteria</taxon>
        <taxon>Pseudomonadati</taxon>
        <taxon>Pseudomonadota</taxon>
        <taxon>Gammaproteobacteria</taxon>
        <taxon>Pseudomonadales</taxon>
        <taxon>Pseudomonadaceae</taxon>
        <taxon>Pseudomonas</taxon>
    </lineage>
</organism>
<evidence type="ECO:0000313" key="2">
    <source>
        <dbReference type="Proteomes" id="UP000381093"/>
    </source>
</evidence>
<dbReference type="EMBL" id="CABVHW010000004">
    <property type="protein sequence ID" value="VVN89081.1"/>
    <property type="molecule type" value="Genomic_DNA"/>
</dbReference>
<reference evidence="1 2" key="1">
    <citation type="submission" date="2019-09" db="EMBL/GenBank/DDBJ databases">
        <authorList>
            <person name="Chandra G."/>
            <person name="Truman W A."/>
        </authorList>
    </citation>
    <scope>NUCLEOTIDE SEQUENCE [LARGE SCALE GENOMIC DNA]</scope>
    <source>
        <strain evidence="1">PS710</strain>
    </source>
</reference>